<keyword evidence="2" id="KW-1185">Reference proteome</keyword>
<evidence type="ECO:0000313" key="2">
    <source>
        <dbReference type="Proteomes" id="UP001519460"/>
    </source>
</evidence>
<gene>
    <name evidence="1" type="ORF">BaRGS_00028063</name>
</gene>
<dbReference type="EMBL" id="JACVVK020000276">
    <property type="protein sequence ID" value="KAK7480695.1"/>
    <property type="molecule type" value="Genomic_DNA"/>
</dbReference>
<evidence type="ECO:0000313" key="1">
    <source>
        <dbReference type="EMBL" id="KAK7480695.1"/>
    </source>
</evidence>
<organism evidence="1 2">
    <name type="scientific">Batillaria attramentaria</name>
    <dbReference type="NCBI Taxonomy" id="370345"/>
    <lineage>
        <taxon>Eukaryota</taxon>
        <taxon>Metazoa</taxon>
        <taxon>Spiralia</taxon>
        <taxon>Lophotrochozoa</taxon>
        <taxon>Mollusca</taxon>
        <taxon>Gastropoda</taxon>
        <taxon>Caenogastropoda</taxon>
        <taxon>Sorbeoconcha</taxon>
        <taxon>Cerithioidea</taxon>
        <taxon>Batillariidae</taxon>
        <taxon>Batillaria</taxon>
    </lineage>
</organism>
<dbReference type="AlphaFoldDB" id="A0ABD0K008"/>
<dbReference type="Proteomes" id="UP001519460">
    <property type="component" value="Unassembled WGS sequence"/>
</dbReference>
<comment type="caution">
    <text evidence="1">The sequence shown here is derived from an EMBL/GenBank/DDBJ whole genome shotgun (WGS) entry which is preliminary data.</text>
</comment>
<proteinExistence type="predicted"/>
<protein>
    <submittedName>
        <fullName evidence="1">Uncharacterized protein</fullName>
    </submittedName>
</protein>
<reference evidence="1 2" key="1">
    <citation type="journal article" date="2023" name="Sci. Data">
        <title>Genome assembly of the Korean intertidal mud-creeper Batillaria attramentaria.</title>
        <authorList>
            <person name="Patra A.K."/>
            <person name="Ho P.T."/>
            <person name="Jun S."/>
            <person name="Lee S.J."/>
            <person name="Kim Y."/>
            <person name="Won Y.J."/>
        </authorList>
    </citation>
    <scope>NUCLEOTIDE SEQUENCE [LARGE SCALE GENOMIC DNA]</scope>
    <source>
        <strain evidence="1">Wonlab-2016</strain>
    </source>
</reference>
<sequence length="103" mass="11643">MLPYTGAMISSCLVYTYSPHTVNGYNNKVIWPADKENAQLDKVIWPADKENAQLDKVIWPADKENAFSASSSEWYVLLFTLSHSDVCSTRQTAEEGDKKKKKV</sequence>
<accession>A0ABD0K008</accession>
<name>A0ABD0K008_9CAEN</name>